<keyword evidence="7" id="KW-0969">Cilium</keyword>
<gene>
    <name evidence="4 7" type="primary">fliE</name>
    <name evidence="7" type="ORF">FDQ92_03380</name>
</gene>
<organism evidence="7 8">
    <name type="scientific">Desulfoglaeba alkanexedens ALDC</name>
    <dbReference type="NCBI Taxonomy" id="980445"/>
    <lineage>
        <taxon>Bacteria</taxon>
        <taxon>Pseudomonadati</taxon>
        <taxon>Thermodesulfobacteriota</taxon>
        <taxon>Syntrophobacteria</taxon>
        <taxon>Syntrophobacterales</taxon>
        <taxon>Syntrophobacteraceae</taxon>
        <taxon>Desulfoglaeba</taxon>
    </lineage>
</organism>
<keyword evidence="8" id="KW-1185">Reference proteome</keyword>
<dbReference type="KEGG" id="dax:FDQ92_03380"/>
<evidence type="ECO:0000256" key="3">
    <source>
        <dbReference type="ARBA" id="ARBA00023143"/>
    </source>
</evidence>
<feature type="region of interest" description="Disordered" evidence="6">
    <location>
        <begin position="1"/>
        <end position="25"/>
    </location>
</feature>
<evidence type="ECO:0000256" key="4">
    <source>
        <dbReference type="HAMAP-Rule" id="MF_00724"/>
    </source>
</evidence>
<accession>A0A4P8L0K0</accession>
<comment type="subcellular location">
    <subcellularLocation>
        <location evidence="1 4">Bacterial flagellum basal body</location>
    </subcellularLocation>
</comment>
<keyword evidence="7" id="KW-0282">Flagellum</keyword>
<dbReference type="OrthoDB" id="285952at2"/>
<dbReference type="EMBL" id="CP040098">
    <property type="protein sequence ID" value="QCQ21308.1"/>
    <property type="molecule type" value="Genomic_DNA"/>
</dbReference>
<dbReference type="InterPro" id="IPR001624">
    <property type="entry name" value="FliE"/>
</dbReference>
<dbReference type="GO" id="GO:0071973">
    <property type="term" value="P:bacterial-type flagellum-dependent cell motility"/>
    <property type="evidence" value="ECO:0007669"/>
    <property type="project" value="InterPro"/>
</dbReference>
<evidence type="ECO:0000256" key="5">
    <source>
        <dbReference type="NCBIfam" id="TIGR00205"/>
    </source>
</evidence>
<evidence type="ECO:0000256" key="6">
    <source>
        <dbReference type="SAM" id="MobiDB-lite"/>
    </source>
</evidence>
<dbReference type="Proteomes" id="UP000298602">
    <property type="component" value="Chromosome"/>
</dbReference>
<keyword evidence="3 4" id="KW-0975">Bacterial flagellum</keyword>
<dbReference type="RefSeq" id="WP_137423277.1">
    <property type="nucleotide sequence ID" value="NZ_CP040098.1"/>
</dbReference>
<evidence type="ECO:0000313" key="8">
    <source>
        <dbReference type="Proteomes" id="UP000298602"/>
    </source>
</evidence>
<dbReference type="HAMAP" id="MF_00724">
    <property type="entry name" value="FliE"/>
    <property type="match status" value="1"/>
</dbReference>
<dbReference type="PANTHER" id="PTHR34653">
    <property type="match status" value="1"/>
</dbReference>
<name>A0A4P8L0K0_9BACT</name>
<reference evidence="7 8" key="1">
    <citation type="submission" date="2019-05" db="EMBL/GenBank/DDBJ databases">
        <title>The Complete Genome Sequence of the n-alkane-degrading Desulfoglaeba alkanexedens ALDC reveals multiple alkylsuccinate synthase gene clusters.</title>
        <authorList>
            <person name="Callaghan A.V."/>
            <person name="Davidova I.A."/>
            <person name="Duncan K.E."/>
            <person name="Morris B."/>
            <person name="McInerney M.J."/>
        </authorList>
    </citation>
    <scope>NUCLEOTIDE SEQUENCE [LARGE SCALE GENOMIC DNA]</scope>
    <source>
        <strain evidence="7 8">ALDC</strain>
    </source>
</reference>
<dbReference type="GO" id="GO:0003774">
    <property type="term" value="F:cytoskeletal motor activity"/>
    <property type="evidence" value="ECO:0007669"/>
    <property type="project" value="InterPro"/>
</dbReference>
<dbReference type="PANTHER" id="PTHR34653:SF1">
    <property type="entry name" value="FLAGELLAR HOOK-BASAL BODY COMPLEX PROTEIN FLIE"/>
    <property type="match status" value="1"/>
</dbReference>
<dbReference type="AlphaFoldDB" id="A0A4P8L0K0"/>
<evidence type="ECO:0000313" key="7">
    <source>
        <dbReference type="EMBL" id="QCQ21308.1"/>
    </source>
</evidence>
<dbReference type="GO" id="GO:0005198">
    <property type="term" value="F:structural molecule activity"/>
    <property type="evidence" value="ECO:0007669"/>
    <property type="project" value="UniProtKB-UniRule"/>
</dbReference>
<sequence length="99" mass="11125">MRIGSIAQGMKRLEGPGGTFGRSDKAAVSFTSELKERVSEVDELQHQAEKTMREGAIRGAENIHEAMIKLQEAEIGLQFLVKVRDKALEAYQDVMRMQF</sequence>
<comment type="similarity">
    <text evidence="2 4">Belongs to the FliE family.</text>
</comment>
<dbReference type="PRINTS" id="PR01006">
    <property type="entry name" value="FLGHOOKFLIE"/>
</dbReference>
<evidence type="ECO:0000256" key="1">
    <source>
        <dbReference type="ARBA" id="ARBA00004117"/>
    </source>
</evidence>
<proteinExistence type="inferred from homology"/>
<reference evidence="7 8" key="2">
    <citation type="submission" date="2019-05" db="EMBL/GenBank/DDBJ databases">
        <authorList>
            <person name="Suflita J.M."/>
            <person name="Marks C.R."/>
        </authorList>
    </citation>
    <scope>NUCLEOTIDE SEQUENCE [LARGE SCALE GENOMIC DNA]</scope>
    <source>
        <strain evidence="7 8">ALDC</strain>
    </source>
</reference>
<dbReference type="Pfam" id="PF02049">
    <property type="entry name" value="FliE"/>
    <property type="match status" value="1"/>
</dbReference>
<keyword evidence="7" id="KW-0966">Cell projection</keyword>
<dbReference type="NCBIfam" id="TIGR00205">
    <property type="entry name" value="fliE"/>
    <property type="match status" value="1"/>
</dbReference>
<evidence type="ECO:0000256" key="2">
    <source>
        <dbReference type="ARBA" id="ARBA00009272"/>
    </source>
</evidence>
<protein>
    <recommendedName>
        <fullName evidence="4 5">Flagellar hook-basal body complex protein FliE</fullName>
    </recommendedName>
</protein>
<dbReference type="GO" id="GO:0009425">
    <property type="term" value="C:bacterial-type flagellum basal body"/>
    <property type="evidence" value="ECO:0007669"/>
    <property type="project" value="UniProtKB-SubCell"/>
</dbReference>